<keyword evidence="3" id="KW-0436">Ligase</keyword>
<feature type="domain" description="Glycoside-hydrolase family GH114 TIM-barrel" evidence="2">
    <location>
        <begin position="217"/>
        <end position="326"/>
    </location>
</feature>
<proteinExistence type="predicted"/>
<keyword evidence="4" id="KW-1185">Reference proteome</keyword>
<dbReference type="PRINTS" id="PR01545">
    <property type="entry name" value="THEMAYE10DUF"/>
</dbReference>
<dbReference type="InterPro" id="IPR013785">
    <property type="entry name" value="Aldolase_TIM"/>
</dbReference>
<dbReference type="Gene3D" id="3.20.20.70">
    <property type="entry name" value="Aldolase class I"/>
    <property type="match status" value="2"/>
</dbReference>
<dbReference type="PANTHER" id="PTHR35882">
    <property type="entry name" value="PELA"/>
    <property type="match status" value="1"/>
</dbReference>
<accession>A0ABN0NXX4</accession>
<gene>
    <name evidence="3" type="ORF">HMPREF9193_01512</name>
</gene>
<dbReference type="RefSeq" id="WP_021687714.1">
    <property type="nucleotide sequence ID" value="NZ_KI260569.1"/>
</dbReference>
<reference evidence="3 4" key="1">
    <citation type="submission" date="2013-08" db="EMBL/GenBank/DDBJ databases">
        <authorList>
            <person name="Weinstock G."/>
            <person name="Sodergren E."/>
            <person name="Wylie T."/>
            <person name="Fulton L."/>
            <person name="Fulton R."/>
            <person name="Fronick C."/>
            <person name="O'Laughlin M."/>
            <person name="Godfrey J."/>
            <person name="Miner T."/>
            <person name="Herter B."/>
            <person name="Appelbaum E."/>
            <person name="Cordes M."/>
            <person name="Lek S."/>
            <person name="Wollam A."/>
            <person name="Pepin K.H."/>
            <person name="Palsikar V.B."/>
            <person name="Mitreva M."/>
            <person name="Wilson R.K."/>
        </authorList>
    </citation>
    <scope>NUCLEOTIDE SEQUENCE [LARGE SCALE GENOMIC DNA]</scope>
    <source>
        <strain evidence="3 4">ATCC 700332</strain>
    </source>
</reference>
<dbReference type="GO" id="GO:0016874">
    <property type="term" value="F:ligase activity"/>
    <property type="evidence" value="ECO:0007669"/>
    <property type="project" value="UniProtKB-KW"/>
</dbReference>
<dbReference type="PANTHER" id="PTHR35882:SF2">
    <property type="entry name" value="PELA"/>
    <property type="match status" value="1"/>
</dbReference>
<evidence type="ECO:0000313" key="3">
    <source>
        <dbReference type="EMBL" id="ERJ92352.1"/>
    </source>
</evidence>
<evidence type="ECO:0000313" key="4">
    <source>
        <dbReference type="Proteomes" id="UP000016649"/>
    </source>
</evidence>
<organism evidence="3 4">
    <name type="scientific">Treponema lecithinolyticum ATCC 700332</name>
    <dbReference type="NCBI Taxonomy" id="1321815"/>
    <lineage>
        <taxon>Bacteria</taxon>
        <taxon>Pseudomonadati</taxon>
        <taxon>Spirochaetota</taxon>
        <taxon>Spirochaetia</taxon>
        <taxon>Spirochaetales</taxon>
        <taxon>Treponemataceae</taxon>
        <taxon>Treponema</taxon>
    </lineage>
</organism>
<protein>
    <submittedName>
        <fullName evidence="3">Cysteine--tRNA ligase</fullName>
    </submittedName>
</protein>
<sequence>MNKLHKIVLPFALILSAAAFLCFSCRSSEQDKADLQSIDFRSEMRSFISAIAQKARVQNPSFIVIPQNGQELITLNDESDGPLAQEYVSRINGIGREDVYFGYEKDNVPTPKKVSEYLKTWLDVYTQNGKSVLVIDYCKGKENTDFSYKKNAENGYISFAADQRALNAVPKYPQKPFRVNTNDIKELAQARNFLYLINPEHYKTKEEFIDDMAKTDYDLIVVDLFFNGTELSAQDVKRLQRKNNGARRLIICYMSIGEAEDYRYYWRQEWKQQKPSWLKKENPDWQGNYIVAYWESEWQNIIFNYTDKITSRGFDGVYLDVVDVFTYFESK</sequence>
<dbReference type="InterPro" id="IPR017853">
    <property type="entry name" value="GH"/>
</dbReference>
<dbReference type="InterPro" id="IPR004352">
    <property type="entry name" value="GH114_TIM-barrel"/>
</dbReference>
<feature type="chain" id="PRO_5046177605" evidence="1">
    <location>
        <begin position="22"/>
        <end position="331"/>
    </location>
</feature>
<name>A0ABN0NXX4_TRELE</name>
<evidence type="ECO:0000256" key="1">
    <source>
        <dbReference type="SAM" id="SignalP"/>
    </source>
</evidence>
<dbReference type="EMBL" id="AWVH01000037">
    <property type="protein sequence ID" value="ERJ92352.1"/>
    <property type="molecule type" value="Genomic_DNA"/>
</dbReference>
<dbReference type="Proteomes" id="UP000016649">
    <property type="component" value="Unassembled WGS sequence"/>
</dbReference>
<keyword evidence="1" id="KW-0732">Signal</keyword>
<evidence type="ECO:0000259" key="2">
    <source>
        <dbReference type="Pfam" id="PF03537"/>
    </source>
</evidence>
<dbReference type="SUPFAM" id="SSF51445">
    <property type="entry name" value="(Trans)glycosidases"/>
    <property type="match status" value="1"/>
</dbReference>
<dbReference type="InterPro" id="IPR016062">
    <property type="entry name" value="TM1410-rel"/>
</dbReference>
<feature type="signal peptide" evidence="1">
    <location>
        <begin position="1"/>
        <end position="21"/>
    </location>
</feature>
<dbReference type="Pfam" id="PF03537">
    <property type="entry name" value="Glyco_hydro_114"/>
    <property type="match status" value="1"/>
</dbReference>
<comment type="caution">
    <text evidence="3">The sequence shown here is derived from an EMBL/GenBank/DDBJ whole genome shotgun (WGS) entry which is preliminary data.</text>
</comment>